<dbReference type="Pfam" id="PF00383">
    <property type="entry name" value="dCMP_cyt_deam_1"/>
    <property type="match status" value="1"/>
</dbReference>
<dbReference type="NCBIfam" id="TIGR01355">
    <property type="entry name" value="cyt_deam_dimer"/>
    <property type="match status" value="1"/>
</dbReference>
<organism evidence="11 12">
    <name type="scientific">Actinobacillus delphinicola</name>
    <dbReference type="NCBI Taxonomy" id="51161"/>
    <lineage>
        <taxon>Bacteria</taxon>
        <taxon>Pseudomonadati</taxon>
        <taxon>Pseudomonadota</taxon>
        <taxon>Gammaproteobacteria</taxon>
        <taxon>Pasteurellales</taxon>
        <taxon>Pasteurellaceae</taxon>
        <taxon>Actinobacillus</taxon>
    </lineage>
</organism>
<comment type="subunit">
    <text evidence="2 6">Homodimer.</text>
</comment>
<dbReference type="FunFam" id="3.40.140.10:FF:000007">
    <property type="entry name" value="Cytidine deaminase"/>
    <property type="match status" value="1"/>
</dbReference>
<dbReference type="InterPro" id="IPR050202">
    <property type="entry name" value="Cyt/Deoxycyt_deaminase"/>
</dbReference>
<sequence length="302" mass="34066">MSHTNEEHISDRLQNALKELQNPALAQDLWHIFREQHFDGFLPEFVVSHLCKKYQMSSEDLALTLLSIAACYANPTISHFSVGAVAKGESGNFYFGANQEFCDNPIAQTIHAEQSSISHAWMRGEKSVTDVFVNYTPCGHCRQFMNELNSASHLKIHLPNQPIQNLYHYLPNAFGPKDLKITNLLMDREDNGLNHDTKSPIIWAALEAANQSHAPYSKTYCGVALQLDNQEIFKGSYAENAAFNPSLPALQVALNLIIMRGYEIENITRAVMIEHPISLSYRRSGKNLLNYLGNVELEYIEV</sequence>
<keyword evidence="12" id="KW-1185">Reference proteome</keyword>
<dbReference type="KEGG" id="adp:NCTC12871_01687"/>
<dbReference type="InterPro" id="IPR002125">
    <property type="entry name" value="CMP_dCMP_dom"/>
</dbReference>
<dbReference type="PROSITE" id="PS51747">
    <property type="entry name" value="CYT_DCMP_DEAMINASES_2"/>
    <property type="match status" value="2"/>
</dbReference>
<dbReference type="GO" id="GO:0005829">
    <property type="term" value="C:cytosol"/>
    <property type="evidence" value="ECO:0007669"/>
    <property type="project" value="TreeGrafter"/>
</dbReference>
<dbReference type="PANTHER" id="PTHR11644:SF2">
    <property type="entry name" value="CYTIDINE DEAMINASE"/>
    <property type="match status" value="1"/>
</dbReference>
<dbReference type="InterPro" id="IPR013171">
    <property type="entry name" value="Cyd/dCyd_deaminase_Zn-bd"/>
</dbReference>
<evidence type="ECO:0000256" key="3">
    <source>
        <dbReference type="ARBA" id="ARBA00022723"/>
    </source>
</evidence>
<evidence type="ECO:0000256" key="9">
    <source>
        <dbReference type="PIRSR" id="PIRSR006334-3"/>
    </source>
</evidence>
<dbReference type="AlphaFoldDB" id="A0A448TW76"/>
<reference evidence="11 12" key="1">
    <citation type="submission" date="2018-12" db="EMBL/GenBank/DDBJ databases">
        <authorList>
            <consortium name="Pathogen Informatics"/>
        </authorList>
    </citation>
    <scope>NUCLEOTIDE SEQUENCE [LARGE SCALE GENOMIC DNA]</scope>
    <source>
        <strain evidence="11 12">NCTC12871</strain>
    </source>
</reference>
<dbReference type="GO" id="GO:0004126">
    <property type="term" value="F:cytidine deaminase activity"/>
    <property type="evidence" value="ECO:0007669"/>
    <property type="project" value="UniProtKB-UniRule"/>
</dbReference>
<evidence type="ECO:0000256" key="5">
    <source>
        <dbReference type="ARBA" id="ARBA00022833"/>
    </source>
</evidence>
<feature type="domain" description="CMP/dCMP-type deaminase" evidence="10">
    <location>
        <begin position="196"/>
        <end position="302"/>
    </location>
</feature>
<comment type="function">
    <text evidence="6">This enzyme scavenges exogenous and endogenous cytidine and 2'-deoxycytidine for UMP synthesis.</text>
</comment>
<dbReference type="InterPro" id="IPR016193">
    <property type="entry name" value="Cytidine_deaminase-like"/>
</dbReference>
<keyword evidence="4 6" id="KW-0378">Hydrolase</keyword>
<feature type="active site" description="Proton donor" evidence="6 7">
    <location>
        <position position="113"/>
    </location>
</feature>
<dbReference type="HAMAP" id="MF_01558">
    <property type="entry name" value="Cyt_deam"/>
    <property type="match status" value="1"/>
</dbReference>
<evidence type="ECO:0000256" key="4">
    <source>
        <dbReference type="ARBA" id="ARBA00022801"/>
    </source>
</evidence>
<keyword evidence="3 6" id="KW-0479">Metal-binding</keyword>
<dbReference type="CDD" id="cd01283">
    <property type="entry name" value="cytidine_deaminase"/>
    <property type="match status" value="2"/>
</dbReference>
<evidence type="ECO:0000256" key="1">
    <source>
        <dbReference type="ARBA" id="ARBA00006576"/>
    </source>
</evidence>
<dbReference type="Pfam" id="PF08211">
    <property type="entry name" value="dCMP_cyt_deam_2"/>
    <property type="match status" value="1"/>
</dbReference>
<name>A0A448TW76_9PAST</name>
<comment type="catalytic activity">
    <reaction evidence="6">
        <text>2'-deoxycytidine + H2O + H(+) = 2'-deoxyuridine + NH4(+)</text>
        <dbReference type="Rhea" id="RHEA:13433"/>
        <dbReference type="ChEBI" id="CHEBI:15377"/>
        <dbReference type="ChEBI" id="CHEBI:15378"/>
        <dbReference type="ChEBI" id="CHEBI:15698"/>
        <dbReference type="ChEBI" id="CHEBI:16450"/>
        <dbReference type="ChEBI" id="CHEBI:28938"/>
        <dbReference type="EC" id="3.5.4.5"/>
    </reaction>
</comment>
<dbReference type="NCBIfam" id="NF006537">
    <property type="entry name" value="PRK09027.1"/>
    <property type="match status" value="1"/>
</dbReference>
<dbReference type="OrthoDB" id="9795347at2"/>
<feature type="binding site" evidence="6 9">
    <location>
        <position position="111"/>
    </location>
    <ligand>
        <name>Zn(2+)</name>
        <dbReference type="ChEBI" id="CHEBI:29105"/>
        <note>catalytic</note>
    </ligand>
</feature>
<feature type="binding site" evidence="6 9">
    <location>
        <position position="141"/>
    </location>
    <ligand>
        <name>Zn(2+)</name>
        <dbReference type="ChEBI" id="CHEBI:29105"/>
        <note>catalytic</note>
    </ligand>
</feature>
<evidence type="ECO:0000313" key="11">
    <source>
        <dbReference type="EMBL" id="VEJ10177.1"/>
    </source>
</evidence>
<accession>A0A448TW76</accession>
<dbReference type="SUPFAM" id="SSF53927">
    <property type="entry name" value="Cytidine deaminase-like"/>
    <property type="match status" value="2"/>
</dbReference>
<dbReference type="PIRSF" id="PIRSF006334">
    <property type="entry name" value="Cdd_plus_pseudo"/>
    <property type="match status" value="1"/>
</dbReference>
<comment type="catalytic activity">
    <reaction evidence="6">
        <text>cytidine + H2O + H(+) = uridine + NH4(+)</text>
        <dbReference type="Rhea" id="RHEA:16069"/>
        <dbReference type="ChEBI" id="CHEBI:15377"/>
        <dbReference type="ChEBI" id="CHEBI:15378"/>
        <dbReference type="ChEBI" id="CHEBI:16704"/>
        <dbReference type="ChEBI" id="CHEBI:17562"/>
        <dbReference type="ChEBI" id="CHEBI:28938"/>
        <dbReference type="EC" id="3.5.4.5"/>
    </reaction>
</comment>
<feature type="domain" description="CMP/dCMP-type deaminase" evidence="10">
    <location>
        <begin position="57"/>
        <end position="177"/>
    </location>
</feature>
<dbReference type="RefSeq" id="WP_126600687.1">
    <property type="nucleotide sequence ID" value="NZ_LR134510.1"/>
</dbReference>
<dbReference type="GO" id="GO:0072527">
    <property type="term" value="P:pyrimidine-containing compound metabolic process"/>
    <property type="evidence" value="ECO:0007669"/>
    <property type="project" value="UniProtKB-ARBA"/>
</dbReference>
<evidence type="ECO:0000256" key="7">
    <source>
        <dbReference type="PIRSR" id="PIRSR006334-1"/>
    </source>
</evidence>
<feature type="binding site" evidence="6 8">
    <location>
        <begin position="98"/>
        <end position="100"/>
    </location>
    <ligand>
        <name>substrate</name>
    </ligand>
</feature>
<proteinExistence type="inferred from homology"/>
<comment type="similarity">
    <text evidence="1 6">Belongs to the cytidine and deoxycytidylate deaminase family.</text>
</comment>
<keyword evidence="5 6" id="KW-0862">Zinc</keyword>
<dbReference type="Proteomes" id="UP000279799">
    <property type="component" value="Chromosome"/>
</dbReference>
<evidence type="ECO:0000256" key="8">
    <source>
        <dbReference type="PIRSR" id="PIRSR006334-2"/>
    </source>
</evidence>
<gene>
    <name evidence="6 11" type="primary">cdd</name>
    <name evidence="11" type="ORF">NCTC12871_01687</name>
</gene>
<evidence type="ECO:0000256" key="6">
    <source>
        <dbReference type="HAMAP-Rule" id="MF_01558"/>
    </source>
</evidence>
<dbReference type="GO" id="GO:0055086">
    <property type="term" value="P:nucleobase-containing small molecule metabolic process"/>
    <property type="evidence" value="ECO:0007669"/>
    <property type="project" value="UniProtKB-ARBA"/>
</dbReference>
<protein>
    <recommendedName>
        <fullName evidence="6">Cytidine deaminase</fullName>
        <ecNumber evidence="6">3.5.4.5</ecNumber>
    </recommendedName>
    <alternativeName>
        <fullName evidence="6">Cytidine aminohydrolase</fullName>
        <shortName evidence="6">CDA</shortName>
    </alternativeName>
</protein>
<dbReference type="EC" id="3.5.4.5" evidence="6"/>
<dbReference type="InterPro" id="IPR020797">
    <property type="entry name" value="Cytidine_deaminase_bacteria"/>
</dbReference>
<evidence type="ECO:0000259" key="10">
    <source>
        <dbReference type="PROSITE" id="PS51747"/>
    </source>
</evidence>
<comment type="cofactor">
    <cofactor evidence="6 9">
        <name>Zn(2+)</name>
        <dbReference type="ChEBI" id="CHEBI:29105"/>
    </cofactor>
    <text evidence="6 9">Binds 1 zinc ion.</text>
</comment>
<dbReference type="PANTHER" id="PTHR11644">
    <property type="entry name" value="CYTIDINE DEAMINASE"/>
    <property type="match status" value="1"/>
</dbReference>
<evidence type="ECO:0000313" key="12">
    <source>
        <dbReference type="Proteomes" id="UP000279799"/>
    </source>
</evidence>
<dbReference type="InterPro" id="IPR006263">
    <property type="entry name" value="Cyt_deam_dimer"/>
</dbReference>
<dbReference type="EMBL" id="LR134510">
    <property type="protein sequence ID" value="VEJ10177.1"/>
    <property type="molecule type" value="Genomic_DNA"/>
</dbReference>
<dbReference type="Gene3D" id="3.40.140.10">
    <property type="entry name" value="Cytidine Deaminase, domain 2"/>
    <property type="match status" value="2"/>
</dbReference>
<feature type="binding site" evidence="6 9">
    <location>
        <position position="138"/>
    </location>
    <ligand>
        <name>Zn(2+)</name>
        <dbReference type="ChEBI" id="CHEBI:29105"/>
        <note>catalytic</note>
    </ligand>
</feature>
<dbReference type="GO" id="GO:0008270">
    <property type="term" value="F:zinc ion binding"/>
    <property type="evidence" value="ECO:0007669"/>
    <property type="project" value="UniProtKB-UniRule"/>
</dbReference>
<evidence type="ECO:0000256" key="2">
    <source>
        <dbReference type="ARBA" id="ARBA00011738"/>
    </source>
</evidence>